<gene>
    <name evidence="1" type="ORF">TELCIR_22768</name>
</gene>
<name>A0A2G9TE70_TELCI</name>
<keyword evidence="2" id="KW-1185">Reference proteome</keyword>
<dbReference type="InterPro" id="IPR036860">
    <property type="entry name" value="SH2_dom_sf"/>
</dbReference>
<evidence type="ECO:0000313" key="1">
    <source>
        <dbReference type="EMBL" id="PIO55842.1"/>
    </source>
</evidence>
<dbReference type="SUPFAM" id="SSF55550">
    <property type="entry name" value="SH2 domain"/>
    <property type="match status" value="1"/>
</dbReference>
<feature type="non-terminal residue" evidence="1">
    <location>
        <position position="1"/>
    </location>
</feature>
<dbReference type="Gene3D" id="3.30.505.10">
    <property type="entry name" value="SH2 domain"/>
    <property type="match status" value="1"/>
</dbReference>
<dbReference type="AlphaFoldDB" id="A0A2G9TE70"/>
<dbReference type="Proteomes" id="UP000230423">
    <property type="component" value="Unassembled WGS sequence"/>
</dbReference>
<organism evidence="1 2">
    <name type="scientific">Teladorsagia circumcincta</name>
    <name type="common">Brown stomach worm</name>
    <name type="synonym">Ostertagia circumcincta</name>
    <dbReference type="NCBI Taxonomy" id="45464"/>
    <lineage>
        <taxon>Eukaryota</taxon>
        <taxon>Metazoa</taxon>
        <taxon>Ecdysozoa</taxon>
        <taxon>Nematoda</taxon>
        <taxon>Chromadorea</taxon>
        <taxon>Rhabditida</taxon>
        <taxon>Rhabditina</taxon>
        <taxon>Rhabditomorpha</taxon>
        <taxon>Strongyloidea</taxon>
        <taxon>Trichostrongylidae</taxon>
        <taxon>Teladorsagia</taxon>
    </lineage>
</organism>
<accession>A0A2G9TE70</accession>
<evidence type="ECO:0000313" key="2">
    <source>
        <dbReference type="Proteomes" id="UP000230423"/>
    </source>
</evidence>
<proteinExistence type="predicted"/>
<dbReference type="OrthoDB" id="5894615at2759"/>
<protein>
    <submittedName>
        <fullName evidence="1">Uncharacterized protein</fullName>
    </submittedName>
</protein>
<sequence>ELEKEEWYHGMIPIEDVKTILKENGDFLPILTVMWNTILHHFPLYAVQRTKASPPEFSINLQLYCKNYGDLISKHWMQKKPVYRDIVLISAAPKQVSRKISFIMLP</sequence>
<dbReference type="EMBL" id="KZ383955">
    <property type="protein sequence ID" value="PIO55842.1"/>
    <property type="molecule type" value="Genomic_DNA"/>
</dbReference>
<reference evidence="1 2" key="1">
    <citation type="submission" date="2015-09" db="EMBL/GenBank/DDBJ databases">
        <title>Draft genome of the parasitic nematode Teladorsagia circumcincta isolate WARC Sus (inbred).</title>
        <authorList>
            <person name="Mitreva M."/>
        </authorList>
    </citation>
    <scope>NUCLEOTIDE SEQUENCE [LARGE SCALE GENOMIC DNA]</scope>
    <source>
        <strain evidence="1 2">S</strain>
    </source>
</reference>